<dbReference type="Proteomes" id="UP000585474">
    <property type="component" value="Unassembled WGS sequence"/>
</dbReference>
<evidence type="ECO:0000313" key="2">
    <source>
        <dbReference type="Proteomes" id="UP000585474"/>
    </source>
</evidence>
<gene>
    <name evidence="1" type="ORF">Acr_18g0011550</name>
</gene>
<keyword evidence="2" id="KW-1185">Reference proteome</keyword>
<proteinExistence type="predicted"/>
<sequence length="393" mass="43985">MVVGSDLDVIEMFRLYYNTCPVDLYVEVSDVEGPEILGFQPPPPTDFPHEHIDVDDDSSDHEWDENTINISDNEGEEFHVDAGGRVRLAAVMLFGDVTKFREALRDFTIQEGKTIPASVKPAILRQTQHDCEKKLISSLRANHNMSLDAMQVELHQKFGIEASRIQLYRVKKKAIEVIEVNHSNSYPLLTTYATDVRKSNPSLVKMQCHRLTPIHNPVFKRFFISFEATKTGFMADCRPFIGIDGCHLKGPFGGVLSAVIGRAGNNGFGQSDAEMVPEASHRTSCQHLFNNFKKFPVLLLKKYFWQAELQTIPIPAQGLSQAEGSIPSTPILMEEDLLQLLEVEEEEWAQLGEEPLIEAGAGVDQALSLRGRWNLDKGPALFSLNRFSFSPGA</sequence>
<dbReference type="PANTHER" id="PTHR31973:SF187">
    <property type="entry name" value="MUTATOR TRANSPOSASE MUDRA PROTEIN"/>
    <property type="match status" value="1"/>
</dbReference>
<accession>A0A7J0G853</accession>
<name>A0A7J0G853_9ERIC</name>
<dbReference type="AlphaFoldDB" id="A0A7J0G853"/>
<dbReference type="EMBL" id="BJWL01000018">
    <property type="protein sequence ID" value="GFZ06985.1"/>
    <property type="molecule type" value="Genomic_DNA"/>
</dbReference>
<protein>
    <submittedName>
        <fullName evidence="1">Uncharacterized protein</fullName>
    </submittedName>
</protein>
<dbReference type="OrthoDB" id="1918246at2759"/>
<comment type="caution">
    <text evidence="1">The sequence shown here is derived from an EMBL/GenBank/DDBJ whole genome shotgun (WGS) entry which is preliminary data.</text>
</comment>
<dbReference type="PANTHER" id="PTHR31973">
    <property type="entry name" value="POLYPROTEIN, PUTATIVE-RELATED"/>
    <property type="match status" value="1"/>
</dbReference>
<evidence type="ECO:0000313" key="1">
    <source>
        <dbReference type="EMBL" id="GFZ06985.1"/>
    </source>
</evidence>
<reference evidence="1 2" key="1">
    <citation type="submission" date="2019-07" db="EMBL/GenBank/DDBJ databases">
        <title>De Novo Assembly of kiwifruit Actinidia rufa.</title>
        <authorList>
            <person name="Sugita-Konishi S."/>
            <person name="Sato K."/>
            <person name="Mori E."/>
            <person name="Abe Y."/>
            <person name="Kisaki G."/>
            <person name="Hamano K."/>
            <person name="Suezawa K."/>
            <person name="Otani M."/>
            <person name="Fukuda T."/>
            <person name="Manabe T."/>
            <person name="Gomi K."/>
            <person name="Tabuchi M."/>
            <person name="Akimitsu K."/>
            <person name="Kataoka I."/>
        </authorList>
    </citation>
    <scope>NUCLEOTIDE SEQUENCE [LARGE SCALE GENOMIC DNA]</scope>
    <source>
        <strain evidence="2">cv. Fuchu</strain>
    </source>
</reference>
<organism evidence="1 2">
    <name type="scientific">Actinidia rufa</name>
    <dbReference type="NCBI Taxonomy" id="165716"/>
    <lineage>
        <taxon>Eukaryota</taxon>
        <taxon>Viridiplantae</taxon>
        <taxon>Streptophyta</taxon>
        <taxon>Embryophyta</taxon>
        <taxon>Tracheophyta</taxon>
        <taxon>Spermatophyta</taxon>
        <taxon>Magnoliopsida</taxon>
        <taxon>eudicotyledons</taxon>
        <taxon>Gunneridae</taxon>
        <taxon>Pentapetalae</taxon>
        <taxon>asterids</taxon>
        <taxon>Ericales</taxon>
        <taxon>Actinidiaceae</taxon>
        <taxon>Actinidia</taxon>
    </lineage>
</organism>